<sequence>MTKMIFVNLPVKDLAASTRFYEALGCEKNEQFSDESASSMVWSDTITLQLLQNAYYATFTSKKIADAKETSAVLIALTRDSREDVNAAVEAGAAAGGTADTREPLDMGFMFNRVVEDPDGHVLEFVWMDMAAADDMFSEDPAQPTR</sequence>
<dbReference type="PANTHER" id="PTHR36503:SF2">
    <property type="entry name" value="BLR2408 PROTEIN"/>
    <property type="match status" value="1"/>
</dbReference>
<comment type="caution">
    <text evidence="2">The sequence shown here is derived from an EMBL/GenBank/DDBJ whole genome shotgun (WGS) entry which is preliminary data.</text>
</comment>
<dbReference type="InterPro" id="IPR037523">
    <property type="entry name" value="VOC_core"/>
</dbReference>
<dbReference type="Gene3D" id="3.10.180.10">
    <property type="entry name" value="2,3-Dihydroxybiphenyl 1,2-Dioxygenase, domain 1"/>
    <property type="match status" value="1"/>
</dbReference>
<organism evidence="2 3">
    <name type="scientific">Sulfitobacter porphyrae</name>
    <dbReference type="NCBI Taxonomy" id="1246864"/>
    <lineage>
        <taxon>Bacteria</taxon>
        <taxon>Pseudomonadati</taxon>
        <taxon>Pseudomonadota</taxon>
        <taxon>Alphaproteobacteria</taxon>
        <taxon>Rhodobacterales</taxon>
        <taxon>Roseobacteraceae</taxon>
        <taxon>Sulfitobacter</taxon>
    </lineage>
</organism>
<protein>
    <submittedName>
        <fullName evidence="2">VOC family protein</fullName>
    </submittedName>
</protein>
<evidence type="ECO:0000313" key="3">
    <source>
        <dbReference type="Proteomes" id="UP001596353"/>
    </source>
</evidence>
<dbReference type="PANTHER" id="PTHR36503">
    <property type="entry name" value="BLR2520 PROTEIN"/>
    <property type="match status" value="1"/>
</dbReference>
<name>A0ABW2B3W4_9RHOB</name>
<dbReference type="InterPro" id="IPR004360">
    <property type="entry name" value="Glyas_Fos-R_dOase_dom"/>
</dbReference>
<evidence type="ECO:0000259" key="1">
    <source>
        <dbReference type="PROSITE" id="PS51819"/>
    </source>
</evidence>
<feature type="domain" description="VOC" evidence="1">
    <location>
        <begin position="3"/>
        <end position="128"/>
    </location>
</feature>
<keyword evidence="3" id="KW-1185">Reference proteome</keyword>
<dbReference type="SUPFAM" id="SSF54593">
    <property type="entry name" value="Glyoxalase/Bleomycin resistance protein/Dihydroxybiphenyl dioxygenase"/>
    <property type="match status" value="1"/>
</dbReference>
<evidence type="ECO:0000313" key="2">
    <source>
        <dbReference type="EMBL" id="MFC6759749.1"/>
    </source>
</evidence>
<dbReference type="InterPro" id="IPR029068">
    <property type="entry name" value="Glyas_Bleomycin-R_OHBP_Dase"/>
</dbReference>
<accession>A0ABW2B3W4</accession>
<dbReference type="Pfam" id="PF00903">
    <property type="entry name" value="Glyoxalase"/>
    <property type="match status" value="1"/>
</dbReference>
<dbReference type="Proteomes" id="UP001596353">
    <property type="component" value="Unassembled WGS sequence"/>
</dbReference>
<gene>
    <name evidence="2" type="ORF">ACFQFQ_09990</name>
</gene>
<reference evidence="3" key="1">
    <citation type="journal article" date="2019" name="Int. J. Syst. Evol. Microbiol.">
        <title>The Global Catalogue of Microorganisms (GCM) 10K type strain sequencing project: providing services to taxonomists for standard genome sequencing and annotation.</title>
        <authorList>
            <consortium name="The Broad Institute Genomics Platform"/>
            <consortium name="The Broad Institute Genome Sequencing Center for Infectious Disease"/>
            <person name="Wu L."/>
            <person name="Ma J."/>
        </authorList>
    </citation>
    <scope>NUCLEOTIDE SEQUENCE [LARGE SCALE GENOMIC DNA]</scope>
    <source>
        <strain evidence="3">CCUG 66188</strain>
    </source>
</reference>
<dbReference type="PROSITE" id="PS51819">
    <property type="entry name" value="VOC"/>
    <property type="match status" value="1"/>
</dbReference>
<dbReference type="EMBL" id="JBHSWG010000001">
    <property type="protein sequence ID" value="MFC6759749.1"/>
    <property type="molecule type" value="Genomic_DNA"/>
</dbReference>
<proteinExistence type="predicted"/>